<feature type="transmembrane region" description="Helical" evidence="8">
    <location>
        <begin position="12"/>
        <end position="34"/>
    </location>
</feature>
<dbReference type="PANTHER" id="PTHR32309:SF13">
    <property type="entry name" value="FERRIC ENTEROBACTIN TRANSPORT PROTEIN FEPE"/>
    <property type="match status" value="1"/>
</dbReference>
<evidence type="ECO:0000256" key="8">
    <source>
        <dbReference type="SAM" id="Phobius"/>
    </source>
</evidence>
<accession>A0A9X1YGH2</accession>
<organism evidence="11 12">
    <name type="scientific">Scleromatobacter humisilvae</name>
    <dbReference type="NCBI Taxonomy" id="2897159"/>
    <lineage>
        <taxon>Bacteria</taxon>
        <taxon>Pseudomonadati</taxon>
        <taxon>Pseudomonadota</taxon>
        <taxon>Betaproteobacteria</taxon>
        <taxon>Burkholderiales</taxon>
        <taxon>Sphaerotilaceae</taxon>
        <taxon>Scleromatobacter</taxon>
    </lineage>
</organism>
<feature type="domain" description="Tyrosine-protein kinase G-rich" evidence="10">
    <location>
        <begin position="344"/>
        <end position="415"/>
    </location>
</feature>
<evidence type="ECO:0000256" key="4">
    <source>
        <dbReference type="ARBA" id="ARBA00022989"/>
    </source>
</evidence>
<keyword evidence="4 8" id="KW-1133">Transmembrane helix</keyword>
<evidence type="ECO:0000256" key="5">
    <source>
        <dbReference type="ARBA" id="ARBA00023136"/>
    </source>
</evidence>
<dbReference type="Pfam" id="PF02706">
    <property type="entry name" value="Wzz"/>
    <property type="match status" value="1"/>
</dbReference>
<evidence type="ECO:0000256" key="6">
    <source>
        <dbReference type="SAM" id="Coils"/>
    </source>
</evidence>
<keyword evidence="2" id="KW-1003">Cell membrane</keyword>
<dbReference type="GO" id="GO:0004713">
    <property type="term" value="F:protein tyrosine kinase activity"/>
    <property type="evidence" value="ECO:0007669"/>
    <property type="project" value="TreeGrafter"/>
</dbReference>
<keyword evidence="6" id="KW-0175">Coiled coil</keyword>
<dbReference type="RefSeq" id="WP_275681864.1">
    <property type="nucleotide sequence ID" value="NZ_JAJLJH010000001.1"/>
</dbReference>
<dbReference type="InterPro" id="IPR032807">
    <property type="entry name" value="GNVR"/>
</dbReference>
<evidence type="ECO:0000313" key="11">
    <source>
        <dbReference type="EMBL" id="MCK9685874.1"/>
    </source>
</evidence>
<dbReference type="GO" id="GO:0005886">
    <property type="term" value="C:plasma membrane"/>
    <property type="evidence" value="ECO:0007669"/>
    <property type="project" value="UniProtKB-SubCell"/>
</dbReference>
<dbReference type="InterPro" id="IPR050445">
    <property type="entry name" value="Bact_polysacc_biosynth/exp"/>
</dbReference>
<dbReference type="EMBL" id="JAJLJH010000001">
    <property type="protein sequence ID" value="MCK9685874.1"/>
    <property type="molecule type" value="Genomic_DNA"/>
</dbReference>
<name>A0A9X1YGH2_9BURK</name>
<dbReference type="Proteomes" id="UP001139353">
    <property type="component" value="Unassembled WGS sequence"/>
</dbReference>
<protein>
    <submittedName>
        <fullName evidence="11">Wzz/FepE/Etk N-terminal domain-containing protein</fullName>
    </submittedName>
</protein>
<proteinExistence type="predicted"/>
<evidence type="ECO:0000259" key="9">
    <source>
        <dbReference type="Pfam" id="PF02706"/>
    </source>
</evidence>
<evidence type="ECO:0000256" key="3">
    <source>
        <dbReference type="ARBA" id="ARBA00022692"/>
    </source>
</evidence>
<dbReference type="Pfam" id="PF13807">
    <property type="entry name" value="GNVR"/>
    <property type="match status" value="1"/>
</dbReference>
<evidence type="ECO:0000256" key="1">
    <source>
        <dbReference type="ARBA" id="ARBA00004651"/>
    </source>
</evidence>
<evidence type="ECO:0000259" key="10">
    <source>
        <dbReference type="Pfam" id="PF13807"/>
    </source>
</evidence>
<keyword evidence="12" id="KW-1185">Reference proteome</keyword>
<reference evidence="11" key="1">
    <citation type="submission" date="2021-11" db="EMBL/GenBank/DDBJ databases">
        <title>BS-T2-15 a new species belonging to the Comamonadaceae family isolated from the soil of a French oak forest.</title>
        <authorList>
            <person name="Mieszkin S."/>
            <person name="Alain K."/>
        </authorList>
    </citation>
    <scope>NUCLEOTIDE SEQUENCE</scope>
    <source>
        <strain evidence="11">BS-T2-15</strain>
    </source>
</reference>
<keyword evidence="3 8" id="KW-0812">Transmembrane</keyword>
<feature type="transmembrane region" description="Helical" evidence="8">
    <location>
        <begin position="394"/>
        <end position="416"/>
    </location>
</feature>
<evidence type="ECO:0000256" key="2">
    <source>
        <dbReference type="ARBA" id="ARBA00022475"/>
    </source>
</evidence>
<gene>
    <name evidence="11" type="ORF">LPC04_09160</name>
</gene>
<sequence length="475" mass="51456">MNLSHFLAVLRARWLSAVVVFSVVLVAAILYLVFATRVYTATASLLIDFKPDPVSSMLYGGATPSQINTQIEILRSDRVAQRVAQNLKLADLADMRAAWASAKSGLTIQEWLTEFIEAGLDPRVSSPGSNVINISYHSADPRFAATAANAYVQAYLETSIELRVDPAKQYSGFFTDQQKDARTALETAQNKLSAFQREKGIIGSDDHFDLEMSRLTALTQELVAIQTARVDASTRQGAIGGGGQLGEVLANGTVSGLKNDLSQAELKLQELSSRYGDKHPQVQEARATVAELKQKLARATSDVTGSIGVDARVGRAREAEIQSAVEAQRAKVLALKDTRDQVGVLQRDVDNAQKSYDLVYSRASQTNLESQNRQSNATVISQATTPSNPSSPRLVPVLLMGFVAALALGLGTALLLEQMDKRIRTTSDAFDFLGLPVIGIMPSPNMNRRLKGQMAMIQDRVVSGRRLPAPEKGQA</sequence>
<dbReference type="AlphaFoldDB" id="A0A9X1YGH2"/>
<dbReference type="InterPro" id="IPR003856">
    <property type="entry name" value="LPS_length_determ_N"/>
</dbReference>
<evidence type="ECO:0000256" key="7">
    <source>
        <dbReference type="SAM" id="MobiDB-lite"/>
    </source>
</evidence>
<feature type="region of interest" description="Disordered" evidence="7">
    <location>
        <begin position="365"/>
        <end position="391"/>
    </location>
</feature>
<evidence type="ECO:0000313" key="12">
    <source>
        <dbReference type="Proteomes" id="UP001139353"/>
    </source>
</evidence>
<dbReference type="PANTHER" id="PTHR32309">
    <property type="entry name" value="TYROSINE-PROTEIN KINASE"/>
    <property type="match status" value="1"/>
</dbReference>
<comment type="subcellular location">
    <subcellularLocation>
        <location evidence="1">Cell membrane</location>
        <topology evidence="1">Multi-pass membrane protein</topology>
    </subcellularLocation>
</comment>
<keyword evidence="5 8" id="KW-0472">Membrane</keyword>
<comment type="caution">
    <text evidence="11">The sequence shown here is derived from an EMBL/GenBank/DDBJ whole genome shotgun (WGS) entry which is preliminary data.</text>
</comment>
<feature type="coiled-coil region" evidence="6">
    <location>
        <begin position="254"/>
        <end position="302"/>
    </location>
</feature>
<feature type="domain" description="Polysaccharide chain length determinant N-terminal" evidence="9">
    <location>
        <begin position="2"/>
        <end position="87"/>
    </location>
</feature>